<dbReference type="InterPro" id="IPR028357">
    <property type="entry name" value="UDPglc_DH_bac"/>
</dbReference>
<comment type="catalytic activity">
    <reaction evidence="3">
        <text>UDP-alpha-D-glucose + 2 NAD(+) + H2O = UDP-alpha-D-glucuronate + 2 NADH + 3 H(+)</text>
        <dbReference type="Rhea" id="RHEA:23596"/>
        <dbReference type="ChEBI" id="CHEBI:15377"/>
        <dbReference type="ChEBI" id="CHEBI:15378"/>
        <dbReference type="ChEBI" id="CHEBI:57540"/>
        <dbReference type="ChEBI" id="CHEBI:57945"/>
        <dbReference type="ChEBI" id="CHEBI:58052"/>
        <dbReference type="ChEBI" id="CHEBI:58885"/>
        <dbReference type="EC" id="1.1.1.22"/>
    </reaction>
</comment>
<dbReference type="OrthoDB" id="9803238at2"/>
<dbReference type="GO" id="GO:0003979">
    <property type="term" value="F:UDP-glucose 6-dehydrogenase activity"/>
    <property type="evidence" value="ECO:0007669"/>
    <property type="project" value="UniProtKB-EC"/>
</dbReference>
<gene>
    <name evidence="7" type="ORF">TQ33_1391</name>
</gene>
<evidence type="ECO:0000256" key="2">
    <source>
        <dbReference type="ARBA" id="ARBA00023002"/>
    </source>
</evidence>
<evidence type="ECO:0000313" key="8">
    <source>
        <dbReference type="Proteomes" id="UP000034071"/>
    </source>
</evidence>
<dbReference type="Pfam" id="PF00984">
    <property type="entry name" value="UDPG_MGDP_dh"/>
    <property type="match status" value="1"/>
</dbReference>
<feature type="binding site" evidence="5">
    <location>
        <position position="109"/>
    </location>
    <ligand>
        <name>NAD(+)</name>
        <dbReference type="ChEBI" id="CHEBI:57540"/>
    </ligand>
</feature>
<dbReference type="EMBL" id="CP010975">
    <property type="protein sequence ID" value="AKE52341.1"/>
    <property type="molecule type" value="Genomic_DNA"/>
</dbReference>
<dbReference type="PANTHER" id="PTHR43750:SF3">
    <property type="entry name" value="UDP-GLUCOSE 6-DEHYDROGENASE TUAD"/>
    <property type="match status" value="1"/>
</dbReference>
<feature type="binding site" evidence="4">
    <location>
        <begin position="239"/>
        <end position="243"/>
    </location>
    <ligand>
        <name>substrate</name>
    </ligand>
</feature>
<dbReference type="InterPro" id="IPR036220">
    <property type="entry name" value="UDP-Glc/GDP-Man_DH_C_sf"/>
</dbReference>
<evidence type="ECO:0000256" key="3">
    <source>
        <dbReference type="PIRNR" id="PIRNR000124"/>
    </source>
</evidence>
<dbReference type="GO" id="GO:0051287">
    <property type="term" value="F:NAD binding"/>
    <property type="evidence" value="ECO:0007669"/>
    <property type="project" value="InterPro"/>
</dbReference>
<dbReference type="KEGG" id="kge:TQ33_1391"/>
<dbReference type="RefSeq" id="WP_046561425.1">
    <property type="nucleotide sequence ID" value="NZ_CP010975.1"/>
</dbReference>
<dbReference type="STRING" id="914150.TQ33_1391"/>
<proteinExistence type="inferred from homology"/>
<dbReference type="SUPFAM" id="SSF48179">
    <property type="entry name" value="6-phosphogluconate dehydrogenase C-terminal domain-like"/>
    <property type="match status" value="1"/>
</dbReference>
<feature type="binding site" evidence="4">
    <location>
        <position position="311"/>
    </location>
    <ligand>
        <name>substrate</name>
    </ligand>
</feature>
<keyword evidence="2 3" id="KW-0560">Oxidoreductase</keyword>
<keyword evidence="3 5" id="KW-0520">NAD</keyword>
<evidence type="ECO:0000313" key="7">
    <source>
        <dbReference type="EMBL" id="AKE52341.1"/>
    </source>
</evidence>
<name>A0A0F6RCV1_9GAMM</name>
<dbReference type="InterPro" id="IPR017476">
    <property type="entry name" value="UDP-Glc/GDP-Man"/>
</dbReference>
<sequence length="429" mass="47040">MKVSIYGNNLEAYVVAISLALAGNDVKHYTKAFKSEGDEQGLIANEPGLKANLDKAISKQAYQEVNDVEFSEVDIHWTFYENSGASELFVFIDKLISSSNSVSLVLSTTLGIGTYKSISAEFSDAFDKNLLRVGVVPSLMREGRAFRDFENPELLLIGSSDNCLIAKLSELLSPVIDNAGKVMFITATEAEFIKTSICSMLATRLSLINELASLAEQLDVDINTVVDGMGADERIGEAYLKPGCGFGGLTLPQEVDNILQQLSGASSGSAMLKAVVETNNNQKEVLFRKFWSYHKANISNLNVSVWGASFKPQSSSMANSPIHEIIEALTAQGLNITIYDPASQDLLIEQYGHYKNLCVSSNKYEAVSGTDALFIVTAWDEFLQPDFIKLKQLMNKPLIFDGRNLFEPGELEEFGFEYYAVGRGQSINS</sequence>
<organism evidence="7 8">
    <name type="scientific">Kangiella geojedonensis</name>
    <dbReference type="NCBI Taxonomy" id="914150"/>
    <lineage>
        <taxon>Bacteria</taxon>
        <taxon>Pseudomonadati</taxon>
        <taxon>Pseudomonadota</taxon>
        <taxon>Gammaproteobacteria</taxon>
        <taxon>Kangiellales</taxon>
        <taxon>Kangiellaceae</taxon>
        <taxon>Kangiella</taxon>
    </lineage>
</organism>
<evidence type="ECO:0000256" key="4">
    <source>
        <dbReference type="PIRSR" id="PIRSR500134-2"/>
    </source>
</evidence>
<feature type="binding site" evidence="4">
    <location>
        <position position="247"/>
    </location>
    <ligand>
        <name>substrate</name>
    </ligand>
</feature>
<dbReference type="Gene3D" id="1.20.5.100">
    <property type="entry name" value="Cytochrome c1, transmembrane anchor, C-terminal"/>
    <property type="match status" value="1"/>
</dbReference>
<dbReference type="EC" id="1.1.1.22" evidence="3"/>
<dbReference type="AlphaFoldDB" id="A0A0F6RCV1"/>
<reference evidence="7 8" key="1">
    <citation type="submission" date="2015-02" db="EMBL/GenBank/DDBJ databases">
        <title>Complete genome sequence of Kangiella geojedonensis strain YCS-5T.</title>
        <authorList>
            <person name="Kim K.M."/>
        </authorList>
    </citation>
    <scope>NUCLEOTIDE SEQUENCE [LARGE SCALE GENOMIC DNA]</scope>
    <source>
        <strain evidence="7 8">YCS-5</strain>
    </source>
</reference>
<dbReference type="InterPro" id="IPR014027">
    <property type="entry name" value="UDP-Glc/GDP-Man_DH_C"/>
</dbReference>
<feature type="domain" description="UDP-glucose/GDP-mannose dehydrogenase C-terminal" evidence="6">
    <location>
        <begin position="304"/>
        <end position="408"/>
    </location>
</feature>
<dbReference type="PANTHER" id="PTHR43750">
    <property type="entry name" value="UDP-GLUCOSE 6-DEHYDROGENASE TUAD"/>
    <property type="match status" value="1"/>
</dbReference>
<dbReference type="Pfam" id="PF03720">
    <property type="entry name" value="UDPG_MGDP_dh_C"/>
    <property type="match status" value="1"/>
</dbReference>
<evidence type="ECO:0000259" key="6">
    <source>
        <dbReference type="SMART" id="SM00984"/>
    </source>
</evidence>
<dbReference type="InterPro" id="IPR008927">
    <property type="entry name" value="6-PGluconate_DH-like_C_sf"/>
</dbReference>
<accession>A0A0F6RCV1</accession>
<comment type="similarity">
    <text evidence="3">Belongs to the UDP-glucose/GDP-mannose dehydrogenase family.</text>
</comment>
<dbReference type="HOGENOM" id="CLU_023810_1_2_6"/>
<feature type="binding site" evidence="4">
    <location>
        <position position="194"/>
    </location>
    <ligand>
        <name>substrate</name>
    </ligand>
</feature>
<dbReference type="Proteomes" id="UP000034071">
    <property type="component" value="Chromosome"/>
</dbReference>
<dbReference type="SUPFAM" id="SSF52413">
    <property type="entry name" value="UDP-glucose/GDP-mannose dehydrogenase C-terminal domain"/>
    <property type="match status" value="1"/>
</dbReference>
<dbReference type="Gene3D" id="3.40.50.720">
    <property type="entry name" value="NAD(P)-binding Rossmann-like Domain"/>
    <property type="match status" value="2"/>
</dbReference>
<evidence type="ECO:0000256" key="1">
    <source>
        <dbReference type="ARBA" id="ARBA00015132"/>
    </source>
</evidence>
<dbReference type="PATRIC" id="fig|914150.5.peg.1408"/>
<dbReference type="SMART" id="SM00984">
    <property type="entry name" value="UDPG_MGDP_dh_C"/>
    <property type="match status" value="1"/>
</dbReference>
<dbReference type="GO" id="GO:0000271">
    <property type="term" value="P:polysaccharide biosynthetic process"/>
    <property type="evidence" value="ECO:0007669"/>
    <property type="project" value="InterPro"/>
</dbReference>
<protein>
    <recommendedName>
        <fullName evidence="1 3">UDP-glucose 6-dehydrogenase</fullName>
        <ecNumber evidence="3">1.1.1.22</ecNumber>
    </recommendedName>
</protein>
<feature type="binding site" evidence="5">
    <location>
        <position position="142"/>
    </location>
    <ligand>
        <name>NAD(+)</name>
        <dbReference type="ChEBI" id="CHEBI:57540"/>
    </ligand>
</feature>
<evidence type="ECO:0000256" key="5">
    <source>
        <dbReference type="PIRSR" id="PIRSR500134-3"/>
    </source>
</evidence>
<keyword evidence="8" id="KW-1185">Reference proteome</keyword>
<dbReference type="PIRSF" id="PIRSF500134">
    <property type="entry name" value="UDPglc_DH_bac"/>
    <property type="match status" value="1"/>
</dbReference>
<dbReference type="InterPro" id="IPR014026">
    <property type="entry name" value="UDP-Glc/GDP-Man_DH_dimer"/>
</dbReference>
<dbReference type="PIRSF" id="PIRSF000124">
    <property type="entry name" value="UDPglc_GDPman_dh"/>
    <property type="match status" value="1"/>
</dbReference>